<evidence type="ECO:0000313" key="1">
    <source>
        <dbReference type="EMBL" id="KAJ4723372.1"/>
    </source>
</evidence>
<dbReference type="EMBL" id="CM051396">
    <property type="protein sequence ID" value="KAJ4723372.1"/>
    <property type="molecule type" value="Genomic_DNA"/>
</dbReference>
<protein>
    <submittedName>
        <fullName evidence="1">ARM repeat superfamily protein</fullName>
    </submittedName>
</protein>
<proteinExistence type="predicted"/>
<comment type="caution">
    <text evidence="1">The sequence shown here is derived from an EMBL/GenBank/DDBJ whole genome shotgun (WGS) entry which is preliminary data.</text>
</comment>
<reference evidence="1 2" key="1">
    <citation type="journal article" date="2023" name="Science">
        <title>Complex scaffold remodeling in plant triterpene biosynthesis.</title>
        <authorList>
            <person name="De La Pena R."/>
            <person name="Hodgson H."/>
            <person name="Liu J.C."/>
            <person name="Stephenson M.J."/>
            <person name="Martin A.C."/>
            <person name="Owen C."/>
            <person name="Harkess A."/>
            <person name="Leebens-Mack J."/>
            <person name="Jimenez L.E."/>
            <person name="Osbourn A."/>
            <person name="Sattely E.S."/>
        </authorList>
    </citation>
    <scope>NUCLEOTIDE SEQUENCE [LARGE SCALE GENOMIC DNA]</scope>
    <source>
        <strain evidence="2">cv. JPN11</strain>
        <tissue evidence="1">Leaf</tissue>
    </source>
</reference>
<accession>A0ACC1YIW8</accession>
<keyword evidence="2" id="KW-1185">Reference proteome</keyword>
<evidence type="ECO:0000313" key="2">
    <source>
        <dbReference type="Proteomes" id="UP001164539"/>
    </source>
</evidence>
<gene>
    <name evidence="1" type="ORF">OWV82_006753</name>
</gene>
<organism evidence="1 2">
    <name type="scientific">Melia azedarach</name>
    <name type="common">Chinaberry tree</name>
    <dbReference type="NCBI Taxonomy" id="155640"/>
    <lineage>
        <taxon>Eukaryota</taxon>
        <taxon>Viridiplantae</taxon>
        <taxon>Streptophyta</taxon>
        <taxon>Embryophyta</taxon>
        <taxon>Tracheophyta</taxon>
        <taxon>Spermatophyta</taxon>
        <taxon>Magnoliopsida</taxon>
        <taxon>eudicotyledons</taxon>
        <taxon>Gunneridae</taxon>
        <taxon>Pentapetalae</taxon>
        <taxon>rosids</taxon>
        <taxon>malvids</taxon>
        <taxon>Sapindales</taxon>
        <taxon>Meliaceae</taxon>
        <taxon>Melia</taxon>
    </lineage>
</organism>
<name>A0ACC1YIW8_MELAZ</name>
<dbReference type="Proteomes" id="UP001164539">
    <property type="component" value="Chromosome 3"/>
</dbReference>
<sequence length="1004" mass="112084">MGVMSRRVMPVCGSLCFFCPSMRARSRQPVKRYKKLMADLFPRNQGVEPNDRKIVKLCEYASKNPLRIPKITNLLEQRCYKDLRNENFGSVKVVVCIYRKLLSSCKEQMPLFASSLLGIVRTLLEQTRQDEMQILGCSILVDFINSQMDTTYMFNLEGLIPKLCQLAQEVGNDERALRLRSAGLQALAYMVRLMGEQSHMSMDFDKIISVTLENHTALQMKLENGKEARKHSQSQDQWVQALHKEEDNDSSFPDMNKRVPSLQNSMNNLGSDPTMDTSKNPSYWSRVCIDNIGRLAKEATTVRRVVEPLFHIFDSENHWSTEKGVACSVLLYLQSLLEESGENCHLLLCNLIKHLDHKNVAKQPLVQIYIIDVATQLARNAKLQASVPVIGAITDLIKHLRKCLQNQAELSSSGDGIAKGNADLQYSLENCISQLSKKVGDVGPILDMMAGVLENMSNNTVVARTTISAVHRTAQIISSIPNISYHKKAFPDALFHQLLLAMAHPDHETRVGAHSVFSVVLMPSLLSPWSDQNKETSNAGSGFLPVSASQKVRNASFSFQDEGKEKAHLLNGGPREERSQTLDAGVQESNYQSYSFKRAVTDGKTLTSFRLSSHQVSLLLSSIWVQATSAENNPANFEAMAHTYNIALLFTRAKTSSHVALVRCFQLAFSLRSVSLDQEGGMQPSRRRSLFTLASYMLIFSARAGNLRELIPIVKASLTEETVDPYLELVEDIRLQAVCAESSKVKTAYGSQEDEVAAMKSLAVIELDDHHLKEIVISHFMTKFDKLPEDELSGIKKQLLQGFSPDDAYPLGGPLFMETPRPCSPLARMEFQAFDEVIPLAALTDEEAFTEHNGSQSDRKTSLSINTLDVLSVNELLESVLETARQVASNPVSSTPVPYDQMKSQCEALVSGKQQKMSVLQSFKHQQEAKAIVVSESILNENEQNDSTLPNMELAITEDSLKLPNIERVRPRDQLAICSREYGQYSFRLPPSSPYDKFLKAAGC</sequence>